<proteinExistence type="predicted"/>
<accession>A0AAV0Y657</accession>
<sequence length="525" mass="59419">MLNDYTNNGHIVKFNENPLAILVVTPIMQRAHTLAFSKDIAFVDSTSSCDTQSHSVTFMLTSCGIGAVPLGMFITKGQTTDDYKAAFTLLKDSVPCSFGGHGFPKQFIIDDSEAERQALRAIWPESSIFLCRFHVLQSVWRWLWDSKHDIRNEDRKLLFKLFQTILNASNNSSASEAYSIAIEVWCLAFRDASVHGNQTNNFSEVNVRIFKDIVLSRNKAYNAVALVDFFCTSLEEYYLRRLRTFVNSRNDTARLLFQDQLKRYINKNAIEKLPNNLFKVPSETNSGFYEVDVTYECCNCSKRNLGAFCNHQAAVYHHFNTSMPNLPAITVNCRLLLAKLAFGEHVPDKLFYMPLVCKSDSDKINESLNEATPGNYEKNEPSCCKIPTTLTNQALEVDSNSNSEYYAEQIQELFKSNLERYTSSTSVSVLSKCLDRLKKVKSAASWESFMSTAGSNISLRHRTRATIRVQPTAINRRKLGITRGSKRLPLGRPLNADINRKRKEKNLGENVQKNVPNAKSRGTGH</sequence>
<reference evidence="4 5" key="1">
    <citation type="submission" date="2023-01" db="EMBL/GenBank/DDBJ databases">
        <authorList>
            <person name="Whitehead M."/>
        </authorList>
    </citation>
    <scope>NUCLEOTIDE SEQUENCE [LARGE SCALE GENOMIC DNA]</scope>
</reference>
<evidence type="ECO:0000256" key="2">
    <source>
        <dbReference type="SAM" id="MobiDB-lite"/>
    </source>
</evidence>
<feature type="region of interest" description="Disordered" evidence="2">
    <location>
        <begin position="482"/>
        <end position="525"/>
    </location>
</feature>
<dbReference type="EMBL" id="CARXXK010001484">
    <property type="protein sequence ID" value="CAI6376429.1"/>
    <property type="molecule type" value="Genomic_DNA"/>
</dbReference>
<dbReference type="PROSITE" id="PS50966">
    <property type="entry name" value="ZF_SWIM"/>
    <property type="match status" value="1"/>
</dbReference>
<dbReference type="InterPro" id="IPR007527">
    <property type="entry name" value="Znf_SWIM"/>
</dbReference>
<organism evidence="4 5">
    <name type="scientific">Macrosiphum euphorbiae</name>
    <name type="common">potato aphid</name>
    <dbReference type="NCBI Taxonomy" id="13131"/>
    <lineage>
        <taxon>Eukaryota</taxon>
        <taxon>Metazoa</taxon>
        <taxon>Ecdysozoa</taxon>
        <taxon>Arthropoda</taxon>
        <taxon>Hexapoda</taxon>
        <taxon>Insecta</taxon>
        <taxon>Pterygota</taxon>
        <taxon>Neoptera</taxon>
        <taxon>Paraneoptera</taxon>
        <taxon>Hemiptera</taxon>
        <taxon>Sternorrhyncha</taxon>
        <taxon>Aphidomorpha</taxon>
        <taxon>Aphidoidea</taxon>
        <taxon>Aphididae</taxon>
        <taxon>Macrosiphini</taxon>
        <taxon>Macrosiphum</taxon>
    </lineage>
</organism>
<dbReference type="AlphaFoldDB" id="A0AAV0Y657"/>
<keyword evidence="5" id="KW-1185">Reference proteome</keyword>
<dbReference type="Proteomes" id="UP001160148">
    <property type="component" value="Unassembled WGS sequence"/>
</dbReference>
<name>A0AAV0Y657_9HEMI</name>
<dbReference type="GO" id="GO:0008270">
    <property type="term" value="F:zinc ion binding"/>
    <property type="evidence" value="ECO:0007669"/>
    <property type="project" value="UniProtKB-KW"/>
</dbReference>
<evidence type="ECO:0000259" key="3">
    <source>
        <dbReference type="PROSITE" id="PS50966"/>
    </source>
</evidence>
<comment type="caution">
    <text evidence="4">The sequence shown here is derived from an EMBL/GenBank/DDBJ whole genome shotgun (WGS) entry which is preliminary data.</text>
</comment>
<dbReference type="PANTHER" id="PTHR35385:SF2">
    <property type="entry name" value="PROTEIN B, PUTATIVE-RELATED"/>
    <property type="match status" value="1"/>
</dbReference>
<evidence type="ECO:0000256" key="1">
    <source>
        <dbReference type="PROSITE-ProRule" id="PRU00325"/>
    </source>
</evidence>
<feature type="domain" description="SWIM-type" evidence="3">
    <location>
        <begin position="289"/>
        <end position="320"/>
    </location>
</feature>
<dbReference type="PANTHER" id="PTHR35385">
    <property type="entry name" value="PROTEIN B, PUTATIVE-RELATED-RELATED"/>
    <property type="match status" value="1"/>
</dbReference>
<keyword evidence="1" id="KW-0479">Metal-binding</keyword>
<gene>
    <name evidence="4" type="ORF">MEUPH1_LOCUS29800</name>
</gene>
<evidence type="ECO:0000313" key="4">
    <source>
        <dbReference type="EMBL" id="CAI6376429.1"/>
    </source>
</evidence>
<keyword evidence="1" id="KW-0862">Zinc</keyword>
<evidence type="ECO:0000313" key="5">
    <source>
        <dbReference type="Proteomes" id="UP001160148"/>
    </source>
</evidence>
<protein>
    <recommendedName>
        <fullName evidence="3">SWIM-type domain-containing protein</fullName>
    </recommendedName>
</protein>
<keyword evidence="1" id="KW-0863">Zinc-finger</keyword>